<evidence type="ECO:0000259" key="4">
    <source>
        <dbReference type="PROSITE" id="PS50956"/>
    </source>
</evidence>
<dbReference type="PROSITE" id="PS50956">
    <property type="entry name" value="HTH_ASNC_2"/>
    <property type="match status" value="1"/>
</dbReference>
<dbReference type="InterPro" id="IPR036390">
    <property type="entry name" value="WH_DNA-bd_sf"/>
</dbReference>
<evidence type="ECO:0000256" key="1">
    <source>
        <dbReference type="ARBA" id="ARBA00023015"/>
    </source>
</evidence>
<dbReference type="InterPro" id="IPR036388">
    <property type="entry name" value="WH-like_DNA-bd_sf"/>
</dbReference>
<dbReference type="InterPro" id="IPR019887">
    <property type="entry name" value="Tscrpt_reg_AsnC/Lrp_C"/>
</dbReference>
<dbReference type="Gene3D" id="3.30.70.920">
    <property type="match status" value="1"/>
</dbReference>
<dbReference type="Gene3D" id="1.10.10.10">
    <property type="entry name" value="Winged helix-like DNA-binding domain superfamily/Winged helix DNA-binding domain"/>
    <property type="match status" value="1"/>
</dbReference>
<dbReference type="SUPFAM" id="SSF54909">
    <property type="entry name" value="Dimeric alpha+beta barrel"/>
    <property type="match status" value="1"/>
</dbReference>
<reference evidence="5" key="2">
    <citation type="journal article" date="2012" name="PLoS ONE">
        <title>A Deeply Branching Thermophilic Bacterium with an Ancient Acetyl-CoA Pathway Dominates a Subsurface Ecosystem.</title>
        <authorList>
            <person name="Takami H."/>
            <person name="Noguchi H."/>
            <person name="Takaki Y."/>
            <person name="Uchiyama I."/>
            <person name="Toyoda A."/>
            <person name="Nishi S."/>
            <person name="Chee G.-J."/>
            <person name="Arai W."/>
            <person name="Nunoura T."/>
            <person name="Itoh T."/>
            <person name="Hattori M."/>
            <person name="Takai K."/>
        </authorList>
    </citation>
    <scope>NUCLEOTIDE SEQUENCE</scope>
</reference>
<dbReference type="PRINTS" id="PR00033">
    <property type="entry name" value="HTHASNC"/>
</dbReference>
<dbReference type="SUPFAM" id="SSF46785">
    <property type="entry name" value="Winged helix' DNA-binding domain"/>
    <property type="match status" value="1"/>
</dbReference>
<proteinExistence type="predicted"/>
<dbReference type="PANTHER" id="PTHR30154">
    <property type="entry name" value="LEUCINE-RESPONSIVE REGULATORY PROTEIN"/>
    <property type="match status" value="1"/>
</dbReference>
<dbReference type="GO" id="GO:0005829">
    <property type="term" value="C:cytosol"/>
    <property type="evidence" value="ECO:0007669"/>
    <property type="project" value="TreeGrafter"/>
</dbReference>
<dbReference type="AlphaFoldDB" id="H5SCV8"/>
<evidence type="ECO:0000256" key="2">
    <source>
        <dbReference type="ARBA" id="ARBA00023125"/>
    </source>
</evidence>
<evidence type="ECO:0000256" key="3">
    <source>
        <dbReference type="ARBA" id="ARBA00023163"/>
    </source>
</evidence>
<name>H5SCV8_9CHLR</name>
<protein>
    <submittedName>
        <fullName evidence="5">Transcriptional regulator, AsnC family</fullName>
    </submittedName>
</protein>
<dbReference type="Pfam" id="PF01037">
    <property type="entry name" value="AsnC_trans_reg"/>
    <property type="match status" value="1"/>
</dbReference>
<keyword evidence="2" id="KW-0238">DNA-binding</keyword>
<dbReference type="EMBL" id="AP011674">
    <property type="protein sequence ID" value="BAL53994.1"/>
    <property type="molecule type" value="Genomic_DNA"/>
</dbReference>
<dbReference type="Pfam" id="PF13404">
    <property type="entry name" value="HTH_AsnC-type"/>
    <property type="match status" value="1"/>
</dbReference>
<feature type="domain" description="HTH asnC-type" evidence="4">
    <location>
        <begin position="11"/>
        <end position="71"/>
    </location>
</feature>
<dbReference type="InterPro" id="IPR000485">
    <property type="entry name" value="AsnC-type_HTH_dom"/>
</dbReference>
<sequence length="153" mass="17726">MPRRIIDPENPDRIDEILIEKLRKDGRMPFLQIAQELGVSPGMVRHRYQKLQEAGALKVVAVTNPLRLGLKTMALLGIRTDGTRMLEVAQQISTLEEVIYLVVVSGRYDLLAEVFCHDHEELLRFITEKLYKIEGVRETETFMYLKIVKEIYV</sequence>
<dbReference type="InterPro" id="IPR011008">
    <property type="entry name" value="Dimeric_a/b-barrel"/>
</dbReference>
<organism evidence="5">
    <name type="scientific">uncultured Chloroflexota bacterium</name>
    <dbReference type="NCBI Taxonomy" id="166587"/>
    <lineage>
        <taxon>Bacteria</taxon>
        <taxon>Bacillati</taxon>
        <taxon>Chloroflexota</taxon>
        <taxon>environmental samples</taxon>
    </lineage>
</organism>
<dbReference type="PANTHER" id="PTHR30154:SF34">
    <property type="entry name" value="TRANSCRIPTIONAL REGULATOR AZLB"/>
    <property type="match status" value="1"/>
</dbReference>
<reference evidence="5" key="1">
    <citation type="journal article" date="2005" name="Environ. Microbiol.">
        <title>Genetic and functional properties of uncultivated thermophilic crenarchaeotes from a subsurface gold mine as revealed by analysis of genome fragments.</title>
        <authorList>
            <person name="Nunoura T."/>
            <person name="Hirayama H."/>
            <person name="Takami H."/>
            <person name="Oida H."/>
            <person name="Nishi S."/>
            <person name="Shimamura S."/>
            <person name="Suzuki Y."/>
            <person name="Inagaki F."/>
            <person name="Takai K."/>
            <person name="Nealson K.H."/>
            <person name="Horikoshi K."/>
        </authorList>
    </citation>
    <scope>NUCLEOTIDE SEQUENCE</scope>
</reference>
<keyword evidence="3" id="KW-0804">Transcription</keyword>
<gene>
    <name evidence="5" type="ORF">HGMM_F11H08C04</name>
</gene>
<accession>H5SCV8</accession>
<dbReference type="InterPro" id="IPR019888">
    <property type="entry name" value="Tscrpt_reg_AsnC-like"/>
</dbReference>
<evidence type="ECO:0000313" key="5">
    <source>
        <dbReference type="EMBL" id="BAL53994.1"/>
    </source>
</evidence>
<dbReference type="SMART" id="SM00344">
    <property type="entry name" value="HTH_ASNC"/>
    <property type="match status" value="1"/>
</dbReference>
<dbReference type="GO" id="GO:0043565">
    <property type="term" value="F:sequence-specific DNA binding"/>
    <property type="evidence" value="ECO:0007669"/>
    <property type="project" value="InterPro"/>
</dbReference>
<dbReference type="GO" id="GO:0043200">
    <property type="term" value="P:response to amino acid"/>
    <property type="evidence" value="ECO:0007669"/>
    <property type="project" value="TreeGrafter"/>
</dbReference>
<keyword evidence="1" id="KW-0805">Transcription regulation</keyword>